<name>A0A023BC03_GRENI</name>
<evidence type="ECO:0000313" key="3">
    <source>
        <dbReference type="EMBL" id="EZG81119.1"/>
    </source>
</evidence>
<dbReference type="AlphaFoldDB" id="A0A023BC03"/>
<feature type="signal peptide" evidence="2">
    <location>
        <begin position="1"/>
        <end position="19"/>
    </location>
</feature>
<feature type="region of interest" description="Disordered" evidence="1">
    <location>
        <begin position="177"/>
        <end position="208"/>
    </location>
</feature>
<keyword evidence="2" id="KW-0732">Signal</keyword>
<gene>
    <name evidence="3" type="ORF">GNI_020110</name>
</gene>
<keyword evidence="4" id="KW-1185">Reference proteome</keyword>
<dbReference type="RefSeq" id="XP_011134266.1">
    <property type="nucleotide sequence ID" value="XM_011135964.1"/>
</dbReference>
<organism evidence="3 4">
    <name type="scientific">Gregarina niphandrodes</name>
    <name type="common">Septate eugregarine</name>
    <dbReference type="NCBI Taxonomy" id="110365"/>
    <lineage>
        <taxon>Eukaryota</taxon>
        <taxon>Sar</taxon>
        <taxon>Alveolata</taxon>
        <taxon>Apicomplexa</taxon>
        <taxon>Conoidasida</taxon>
        <taxon>Gregarinasina</taxon>
        <taxon>Eugregarinorida</taxon>
        <taxon>Gregarinidae</taxon>
        <taxon>Gregarina</taxon>
    </lineage>
</organism>
<reference evidence="3" key="1">
    <citation type="submission" date="2013-12" db="EMBL/GenBank/DDBJ databases">
        <authorList>
            <person name="Omoto C.K."/>
            <person name="Sibley D."/>
            <person name="Venepally P."/>
            <person name="Hadjithomas M."/>
            <person name="Karamycheva S."/>
            <person name="Brunk B."/>
            <person name="Roos D."/>
            <person name="Caler E."/>
            <person name="Lorenzi H."/>
        </authorList>
    </citation>
    <scope>NUCLEOTIDE SEQUENCE</scope>
</reference>
<evidence type="ECO:0000256" key="1">
    <source>
        <dbReference type="SAM" id="MobiDB-lite"/>
    </source>
</evidence>
<proteinExistence type="predicted"/>
<dbReference type="Proteomes" id="UP000019763">
    <property type="component" value="Unassembled WGS sequence"/>
</dbReference>
<dbReference type="GeneID" id="22910994"/>
<comment type="caution">
    <text evidence="3">The sequence shown here is derived from an EMBL/GenBank/DDBJ whole genome shotgun (WGS) entry which is preliminary data.</text>
</comment>
<evidence type="ECO:0000256" key="2">
    <source>
        <dbReference type="SAM" id="SignalP"/>
    </source>
</evidence>
<dbReference type="VEuPathDB" id="CryptoDB:GNI_020110"/>
<accession>A0A023BC03</accession>
<protein>
    <recommendedName>
        <fullName evidence="5">Transmembrane protein</fullName>
    </recommendedName>
</protein>
<evidence type="ECO:0008006" key="5">
    <source>
        <dbReference type="Google" id="ProtNLM"/>
    </source>
</evidence>
<sequence>MDWLWVALLVFCQSCKGDADDLIVPFEDYPDVPQANKDDMAAALTAMGSVVGLVTLTLMRGRGLDITQLVLPAQIWFKRHVLSAAEVCRTKCTRTLKHNTDDEAELQEPTDRLTLVLRPPALQTVPSFCKKATTRLLQPKSMGLSSSVEEEEFGQRRILAPRTPQRLRTLSSYTLPVTSRKTPCQRKHSSPADSPRGSVTSATTSGRRDSISIKAKRLLARLLMQPDYTGLSWECQLRPPRLSFAGWESRYKDENWRLLMRMLDDENPTLECDFEDSVV</sequence>
<feature type="chain" id="PRO_5001516876" description="Transmembrane protein" evidence="2">
    <location>
        <begin position="20"/>
        <end position="279"/>
    </location>
</feature>
<dbReference type="EMBL" id="AFNH02000146">
    <property type="protein sequence ID" value="EZG81119.1"/>
    <property type="molecule type" value="Genomic_DNA"/>
</dbReference>
<evidence type="ECO:0000313" key="4">
    <source>
        <dbReference type="Proteomes" id="UP000019763"/>
    </source>
</evidence>